<name>A0ABS3NIR2_9GAMM</name>
<gene>
    <name evidence="2" type="ORF">J3U76_12455</name>
</gene>
<dbReference type="EMBL" id="JAGDFX010000016">
    <property type="protein sequence ID" value="MBO1520430.1"/>
    <property type="molecule type" value="Genomic_DNA"/>
</dbReference>
<feature type="domain" description="Arc-like DNA binding" evidence="1">
    <location>
        <begin position="7"/>
        <end position="44"/>
    </location>
</feature>
<evidence type="ECO:0000313" key="2">
    <source>
        <dbReference type="EMBL" id="MBO1520430.1"/>
    </source>
</evidence>
<comment type="caution">
    <text evidence="2">The sequence shown here is derived from an EMBL/GenBank/DDBJ whole genome shotgun (WGS) entry which is preliminary data.</text>
</comment>
<dbReference type="InterPro" id="IPR010985">
    <property type="entry name" value="Ribbon_hlx_hlx"/>
</dbReference>
<keyword evidence="2" id="KW-0238">DNA-binding</keyword>
<keyword evidence="3" id="KW-1185">Reference proteome</keyword>
<evidence type="ECO:0000259" key="1">
    <source>
        <dbReference type="Pfam" id="PF03869"/>
    </source>
</evidence>
<dbReference type="RefSeq" id="WP_208006311.1">
    <property type="nucleotide sequence ID" value="NZ_JAGDFX010000016.1"/>
</dbReference>
<evidence type="ECO:0000313" key="3">
    <source>
        <dbReference type="Proteomes" id="UP000664882"/>
    </source>
</evidence>
<proteinExistence type="predicted"/>
<dbReference type="Proteomes" id="UP000664882">
    <property type="component" value="Unassembled WGS sequence"/>
</dbReference>
<dbReference type="InterPro" id="IPR013321">
    <property type="entry name" value="Arc_rbn_hlx_hlx"/>
</dbReference>
<dbReference type="Gene3D" id="1.10.1220.10">
    <property type="entry name" value="Met repressor-like"/>
    <property type="match status" value="1"/>
</dbReference>
<dbReference type="GO" id="GO:0003677">
    <property type="term" value="F:DNA binding"/>
    <property type="evidence" value="ECO:0007669"/>
    <property type="project" value="UniProtKB-KW"/>
</dbReference>
<dbReference type="SUPFAM" id="SSF47598">
    <property type="entry name" value="Ribbon-helix-helix"/>
    <property type="match status" value="1"/>
</dbReference>
<dbReference type="Pfam" id="PF03869">
    <property type="entry name" value="Arc"/>
    <property type="match status" value="1"/>
</dbReference>
<accession>A0ABS3NIR2</accession>
<sequence>MKYTRITLRIPEPLHDKLSREAEVSSKSMNAEIVGRLQQTFQAEEAGAECNQLRGFGGLESTRYYQKSHENLQAKLDEVLKLLKNKNTI</sequence>
<organism evidence="2 3">
    <name type="scientific">Oceanisphaera pacifica</name>
    <dbReference type="NCBI Taxonomy" id="2818389"/>
    <lineage>
        <taxon>Bacteria</taxon>
        <taxon>Pseudomonadati</taxon>
        <taxon>Pseudomonadota</taxon>
        <taxon>Gammaproteobacteria</taxon>
        <taxon>Aeromonadales</taxon>
        <taxon>Aeromonadaceae</taxon>
        <taxon>Oceanisphaera</taxon>
    </lineage>
</organism>
<protein>
    <submittedName>
        <fullName evidence="2">Arc family DNA-binding protein</fullName>
    </submittedName>
</protein>
<reference evidence="2 3" key="1">
    <citation type="submission" date="2021-03" db="EMBL/GenBank/DDBJ databases">
        <title>Oceanisphaera sp. nov., isolated from the intestine.</title>
        <authorList>
            <person name="Zhao L.-H."/>
            <person name="Shi L.-F."/>
        </authorList>
    </citation>
    <scope>NUCLEOTIDE SEQUENCE [LARGE SCALE GENOMIC DNA]</scope>
    <source>
        <strain evidence="2 3">DM8</strain>
    </source>
</reference>
<dbReference type="InterPro" id="IPR005569">
    <property type="entry name" value="Arc_DNA-bd_dom"/>
</dbReference>